<dbReference type="OrthoDB" id="2415911at2759"/>
<dbReference type="GO" id="GO:0008270">
    <property type="term" value="F:zinc ion binding"/>
    <property type="evidence" value="ECO:0007669"/>
    <property type="project" value="UniProtKB-KW"/>
</dbReference>
<gene>
    <name evidence="4" type="ORF">RCL2_002046300</name>
</gene>
<dbReference type="InterPro" id="IPR013087">
    <property type="entry name" value="Znf_C2H2_type"/>
</dbReference>
<keyword evidence="1" id="KW-0862">Zinc</keyword>
<comment type="caution">
    <text evidence="4">The sequence shown here is derived from an EMBL/GenBank/DDBJ whole genome shotgun (WGS) entry which is preliminary data.</text>
</comment>
<accession>A0A8H3LVC2</accession>
<evidence type="ECO:0000259" key="3">
    <source>
        <dbReference type="PROSITE" id="PS50157"/>
    </source>
</evidence>
<protein>
    <recommendedName>
        <fullName evidence="3">C2H2-type domain-containing protein</fullName>
    </recommendedName>
</protein>
<evidence type="ECO:0000256" key="2">
    <source>
        <dbReference type="SAM" id="MobiDB-lite"/>
    </source>
</evidence>
<dbReference type="Proteomes" id="UP000615446">
    <property type="component" value="Unassembled WGS sequence"/>
</dbReference>
<dbReference type="PROSITE" id="PS50157">
    <property type="entry name" value="ZINC_FINGER_C2H2_2"/>
    <property type="match status" value="1"/>
</dbReference>
<keyword evidence="1" id="KW-0479">Metal-binding</keyword>
<keyword evidence="1" id="KW-0863">Zinc-finger</keyword>
<dbReference type="PROSITE" id="PS00028">
    <property type="entry name" value="ZINC_FINGER_C2H2_1"/>
    <property type="match status" value="1"/>
</dbReference>
<dbReference type="Pfam" id="PF18759">
    <property type="entry name" value="Plavaka"/>
    <property type="match status" value="1"/>
</dbReference>
<reference evidence="4" key="1">
    <citation type="submission" date="2019-10" db="EMBL/GenBank/DDBJ databases">
        <title>Conservation and host-specific expression of non-tandemly repeated heterogenous ribosome RNA gene in arbuscular mycorrhizal fungi.</title>
        <authorList>
            <person name="Maeda T."/>
            <person name="Kobayashi Y."/>
            <person name="Nakagawa T."/>
            <person name="Ezawa T."/>
            <person name="Yamaguchi K."/>
            <person name="Bino T."/>
            <person name="Nishimoto Y."/>
            <person name="Shigenobu S."/>
            <person name="Kawaguchi M."/>
        </authorList>
    </citation>
    <scope>NUCLEOTIDE SEQUENCE</scope>
    <source>
        <strain evidence="4">HR1</strain>
    </source>
</reference>
<organism evidence="4 5">
    <name type="scientific">Rhizophagus clarus</name>
    <dbReference type="NCBI Taxonomy" id="94130"/>
    <lineage>
        <taxon>Eukaryota</taxon>
        <taxon>Fungi</taxon>
        <taxon>Fungi incertae sedis</taxon>
        <taxon>Mucoromycota</taxon>
        <taxon>Glomeromycotina</taxon>
        <taxon>Glomeromycetes</taxon>
        <taxon>Glomerales</taxon>
        <taxon>Glomeraceae</taxon>
        <taxon>Rhizophagus</taxon>
    </lineage>
</organism>
<proteinExistence type="predicted"/>
<dbReference type="EMBL" id="BLAL01000229">
    <property type="protein sequence ID" value="GES93714.1"/>
    <property type="molecule type" value="Genomic_DNA"/>
</dbReference>
<feature type="compositionally biased region" description="Basic and acidic residues" evidence="2">
    <location>
        <begin position="51"/>
        <end position="92"/>
    </location>
</feature>
<evidence type="ECO:0000313" key="5">
    <source>
        <dbReference type="Proteomes" id="UP000615446"/>
    </source>
</evidence>
<feature type="region of interest" description="Disordered" evidence="2">
    <location>
        <begin position="22"/>
        <end position="96"/>
    </location>
</feature>
<evidence type="ECO:0000256" key="1">
    <source>
        <dbReference type="PROSITE-ProRule" id="PRU00042"/>
    </source>
</evidence>
<feature type="domain" description="C2H2-type" evidence="3">
    <location>
        <begin position="2"/>
        <end position="29"/>
    </location>
</feature>
<dbReference type="AlphaFoldDB" id="A0A8H3LVC2"/>
<dbReference type="InterPro" id="IPR041078">
    <property type="entry name" value="Plavaka"/>
</dbReference>
<sequence length="362" mass="41998">MWTCNICFKTFDRSTSYYNHRRSHKSNYEISSNEQESSSDEEKFSSNQIFSKKDDVHVCNHDSNDEGRGSDESNEDKELNESEGEESSKSDENEIISGDLPIPIIEHPISAANIDEMANSNFFENDDQTFSNSDEQEFPNEIYRDFVKLVVHHKLSNDVGDAFLKFLRTHANLPKKMLPSSTRNARQFLVSLMKKHTLFNSIPIINIGDIQYNFEYRPILSGIEEIVGNAEIAKELVFDYNEIWINQEINQERSYNEMFNCDWWKQANNHVPYGSKILPIIFYSDATTLDHFGKSSRHPIFITIGNIPTNHRNKPESKALIGLIPILERSKQKKETKEFREAIRITFHKCFEILLAPIQAQE</sequence>
<name>A0A8H3LVC2_9GLOM</name>
<evidence type="ECO:0000313" key="4">
    <source>
        <dbReference type="EMBL" id="GES93714.1"/>
    </source>
</evidence>